<comment type="caution">
    <text evidence="10">The sequence shown here is derived from an EMBL/GenBank/DDBJ whole genome shotgun (WGS) entry which is preliminary data.</text>
</comment>
<sequence>MQGRTAEVEGKQALPRTLEGEILSQETIKTNAAYIWSIAEILRGDFKQSEYGKIVLPFTVLRRLDCLLEPTKSVVLETASTLPEETDDEARAMILTAIASPGGQIYNESQFTFASLRGQDPRQLRANLIDYIAKFSPNVRDIFIEKFEFTEALKKLDNAGILWAVFDRVSQIDLHPEAVSNLEMGYLFEELIRRFSEMSNETAGEHFTPREVVRLMVDLLIANDQGALSGRHIVRRIYDPACGTGGMLSIAEERMVEMNPTLHVDLFGQELNAESFAICKSDMLVKGHDASRIAFGNTLIQDAHKGQTFHYMLSNPPYGVDWKKYADPIKEEAADRGMKGRFGAGLPRISDGQLLFLQHMIAKMRDDENGSRIGIVMNGSPLFTGGAASGESEIRRWMLENDWVEAIIALPTDIFYNTGIQTYVWILTNRKPVDRRGRVQLIDASGERFWRSMRKSLGSKRREITDEARAEIVRIYGEYLNGHAGYGDVSKIFPTTDFGYREIRVERPLRLRFEVTDEALIALAQDRAMEKLTASERQDLLVALKADLGGEVFMDRVDFDKALTRMLREAKIKIGAPVRKAVLAQFATPDEDAAICRDKDGNPEPDTSLRDHELVPLLEDWQAYFDREVRPFVPDAWVDTAYTDDRDGQVGRVGYEINFNRYFYRYVPPRPLAEIDAELKSLESEIATLLSEVTV</sequence>
<dbReference type="Proteomes" id="UP000214673">
    <property type="component" value="Unassembled WGS sequence"/>
</dbReference>
<keyword evidence="3" id="KW-0489">Methyltransferase</keyword>
<evidence type="ECO:0000256" key="4">
    <source>
        <dbReference type="ARBA" id="ARBA00022679"/>
    </source>
</evidence>
<comment type="catalytic activity">
    <reaction evidence="7">
        <text>a 2'-deoxyadenosine in DNA + S-adenosyl-L-methionine = an N(6)-methyl-2'-deoxyadenosine in DNA + S-adenosyl-L-homocysteine + H(+)</text>
        <dbReference type="Rhea" id="RHEA:15197"/>
        <dbReference type="Rhea" id="RHEA-COMP:12418"/>
        <dbReference type="Rhea" id="RHEA-COMP:12419"/>
        <dbReference type="ChEBI" id="CHEBI:15378"/>
        <dbReference type="ChEBI" id="CHEBI:57856"/>
        <dbReference type="ChEBI" id="CHEBI:59789"/>
        <dbReference type="ChEBI" id="CHEBI:90615"/>
        <dbReference type="ChEBI" id="CHEBI:90616"/>
        <dbReference type="EC" id="2.1.1.72"/>
    </reaction>
</comment>
<dbReference type="PROSITE" id="PS00092">
    <property type="entry name" value="N6_MTASE"/>
    <property type="match status" value="1"/>
</dbReference>
<keyword evidence="5" id="KW-0949">S-adenosyl-L-methionine</keyword>
<comment type="similarity">
    <text evidence="1">Belongs to the N(4)/N(6)-methyltransferase family.</text>
</comment>
<evidence type="ECO:0000256" key="6">
    <source>
        <dbReference type="ARBA" id="ARBA00022747"/>
    </source>
</evidence>
<gene>
    <name evidence="10" type="ORF">CDV53_12215</name>
</gene>
<evidence type="ECO:0000256" key="1">
    <source>
        <dbReference type="ARBA" id="ARBA00006594"/>
    </source>
</evidence>
<reference evidence="10 11" key="1">
    <citation type="submission" date="2016-11" db="EMBL/GenBank/DDBJ databases">
        <title>Comparison of Traditional DNA-DNA Hybridization with In Silico Genomic Analysis.</title>
        <authorList>
            <person name="Nicholson A.C."/>
            <person name="Sammons S."/>
            <person name="Humrighouse B.W."/>
            <person name="Graziano J."/>
            <person name="Lasker B."/>
            <person name="Whitney A.M."/>
            <person name="Mcquiston J.R."/>
        </authorList>
    </citation>
    <scope>NUCLEOTIDE SEQUENCE [LARGE SCALE GENOMIC DNA]</scope>
    <source>
        <strain evidence="10 11">H1892</strain>
    </source>
</reference>
<feature type="domain" description="N6 adenine-specific DNA methyltransferase N-terminal" evidence="9">
    <location>
        <begin position="34"/>
        <end position="168"/>
    </location>
</feature>
<evidence type="ECO:0000256" key="3">
    <source>
        <dbReference type="ARBA" id="ARBA00022603"/>
    </source>
</evidence>
<dbReference type="PANTHER" id="PTHR42933:SF3">
    <property type="entry name" value="TYPE I RESTRICTION ENZYME MJAVIII METHYLASE SUBUNIT"/>
    <property type="match status" value="1"/>
</dbReference>
<keyword evidence="10" id="KW-0378">Hydrolase</keyword>
<proteinExistence type="inferred from homology"/>
<protein>
    <recommendedName>
        <fullName evidence="2">site-specific DNA-methyltransferase (adenine-specific)</fullName>
        <ecNumber evidence="2">2.1.1.72</ecNumber>
    </recommendedName>
</protein>
<keyword evidence="11" id="KW-1185">Reference proteome</keyword>
<dbReference type="SUPFAM" id="SSF53335">
    <property type="entry name" value="S-adenosyl-L-methionine-dependent methyltransferases"/>
    <property type="match status" value="1"/>
</dbReference>
<dbReference type="Pfam" id="PF02384">
    <property type="entry name" value="N6_Mtase"/>
    <property type="match status" value="1"/>
</dbReference>
<keyword evidence="10" id="KW-0255">Endonuclease</keyword>
<evidence type="ECO:0000256" key="7">
    <source>
        <dbReference type="ARBA" id="ARBA00047942"/>
    </source>
</evidence>
<dbReference type="Pfam" id="PF12161">
    <property type="entry name" value="HsdM_N"/>
    <property type="match status" value="1"/>
</dbReference>
<dbReference type="InterPro" id="IPR003356">
    <property type="entry name" value="DNA_methylase_A-5"/>
</dbReference>
<dbReference type="InterPro" id="IPR022749">
    <property type="entry name" value="D12N6_MeTrfase_N"/>
</dbReference>
<dbReference type="EC" id="2.1.1.72" evidence="2"/>
<keyword evidence="10" id="KW-0540">Nuclease</keyword>
<evidence type="ECO:0000313" key="10">
    <source>
        <dbReference type="EMBL" id="OWJ74881.1"/>
    </source>
</evidence>
<evidence type="ECO:0000256" key="2">
    <source>
        <dbReference type="ARBA" id="ARBA00011900"/>
    </source>
</evidence>
<evidence type="ECO:0000259" key="9">
    <source>
        <dbReference type="Pfam" id="PF12161"/>
    </source>
</evidence>
<evidence type="ECO:0000256" key="5">
    <source>
        <dbReference type="ARBA" id="ARBA00022691"/>
    </source>
</evidence>
<dbReference type="InterPro" id="IPR051537">
    <property type="entry name" value="DNA_Adenine_Mtase"/>
</dbReference>
<feature type="domain" description="DNA methylase adenine-specific" evidence="8">
    <location>
        <begin position="184"/>
        <end position="486"/>
    </location>
</feature>
<dbReference type="Gene3D" id="3.40.50.150">
    <property type="entry name" value="Vaccinia Virus protein VP39"/>
    <property type="match status" value="1"/>
</dbReference>
<accession>A0ABX3ZS74</accession>
<organism evidence="10 11">
    <name type="scientific">Haematobacter missouriensis</name>
    <dbReference type="NCBI Taxonomy" id="366616"/>
    <lineage>
        <taxon>Bacteria</taxon>
        <taxon>Pseudomonadati</taxon>
        <taxon>Pseudomonadota</taxon>
        <taxon>Alphaproteobacteria</taxon>
        <taxon>Rhodobacterales</taxon>
        <taxon>Paracoccaceae</taxon>
        <taxon>Haematobacter</taxon>
    </lineage>
</organism>
<keyword evidence="4" id="KW-0808">Transferase</keyword>
<dbReference type="GO" id="GO:0004519">
    <property type="term" value="F:endonuclease activity"/>
    <property type="evidence" value="ECO:0007669"/>
    <property type="project" value="UniProtKB-KW"/>
</dbReference>
<dbReference type="PANTHER" id="PTHR42933">
    <property type="entry name" value="SLR6095 PROTEIN"/>
    <property type="match status" value="1"/>
</dbReference>
<dbReference type="InterPro" id="IPR002052">
    <property type="entry name" value="DNA_methylase_N6_adenine_CS"/>
</dbReference>
<evidence type="ECO:0000313" key="11">
    <source>
        <dbReference type="Proteomes" id="UP000214673"/>
    </source>
</evidence>
<keyword evidence="6" id="KW-0680">Restriction system</keyword>
<dbReference type="InterPro" id="IPR029063">
    <property type="entry name" value="SAM-dependent_MTases_sf"/>
</dbReference>
<dbReference type="PRINTS" id="PR00507">
    <property type="entry name" value="N12N6MTFRASE"/>
</dbReference>
<name>A0ABX3ZS74_9RHOB</name>
<dbReference type="EMBL" id="NIPV01000048">
    <property type="protein sequence ID" value="OWJ74881.1"/>
    <property type="molecule type" value="Genomic_DNA"/>
</dbReference>
<evidence type="ECO:0000259" key="8">
    <source>
        <dbReference type="Pfam" id="PF02384"/>
    </source>
</evidence>